<feature type="domain" description="Aminotransferase class V" evidence="8">
    <location>
        <begin position="3"/>
        <end position="363"/>
    </location>
</feature>
<dbReference type="EC" id="2.8.1.7" evidence="9"/>
<dbReference type="InterPro" id="IPR020578">
    <property type="entry name" value="Aminotrans_V_PyrdxlP_BS"/>
</dbReference>
<dbReference type="RefSeq" id="WP_137328404.1">
    <property type="nucleotide sequence ID" value="NZ_CP040058.1"/>
</dbReference>
<evidence type="ECO:0000256" key="1">
    <source>
        <dbReference type="ARBA" id="ARBA00001933"/>
    </source>
</evidence>
<dbReference type="PANTHER" id="PTHR11601">
    <property type="entry name" value="CYSTEINE DESULFURYLASE FAMILY MEMBER"/>
    <property type="match status" value="1"/>
</dbReference>
<dbReference type="EMBL" id="CP040058">
    <property type="protein sequence ID" value="QCP34966.1"/>
    <property type="molecule type" value="Genomic_DNA"/>
</dbReference>
<dbReference type="GO" id="GO:0051536">
    <property type="term" value="F:iron-sulfur cluster binding"/>
    <property type="evidence" value="ECO:0007669"/>
    <property type="project" value="UniProtKB-KW"/>
</dbReference>
<comment type="similarity">
    <text evidence="2">Belongs to the class-V pyridoxal-phosphate-dependent aminotransferase family. NifS/IscS subfamily.</text>
</comment>
<dbReference type="PANTHER" id="PTHR11601:SF50">
    <property type="entry name" value="CYSTEINE DESULFURASE ISCS 2-RELATED"/>
    <property type="match status" value="1"/>
</dbReference>
<protein>
    <submittedName>
        <fullName evidence="9">Cysteine desulfurase</fullName>
        <ecNumber evidence="9">2.8.1.7</ecNumber>
    </submittedName>
</protein>
<dbReference type="InterPro" id="IPR015424">
    <property type="entry name" value="PyrdxlP-dep_Trfase"/>
</dbReference>
<dbReference type="Gene3D" id="3.90.1150.10">
    <property type="entry name" value="Aspartate Aminotransferase, domain 1"/>
    <property type="match status" value="1"/>
</dbReference>
<dbReference type="PROSITE" id="PS00595">
    <property type="entry name" value="AA_TRANSFER_CLASS_5"/>
    <property type="match status" value="1"/>
</dbReference>
<dbReference type="FunFam" id="3.40.640.10:FF:000084">
    <property type="entry name" value="IscS-like cysteine desulfurase"/>
    <property type="match status" value="1"/>
</dbReference>
<dbReference type="KEGG" id="arf:AR1Y2_1512"/>
<dbReference type="PIRSF" id="PIRSF005572">
    <property type="entry name" value="NifS"/>
    <property type="match status" value="1"/>
</dbReference>
<evidence type="ECO:0000313" key="9">
    <source>
        <dbReference type="EMBL" id="QCP34966.1"/>
    </source>
</evidence>
<dbReference type="InterPro" id="IPR015421">
    <property type="entry name" value="PyrdxlP-dep_Trfase_major"/>
</dbReference>
<evidence type="ECO:0000256" key="2">
    <source>
        <dbReference type="ARBA" id="ARBA00006490"/>
    </source>
</evidence>
<dbReference type="Proteomes" id="UP000298653">
    <property type="component" value="Chromosome"/>
</dbReference>
<dbReference type="GO" id="GO:0031071">
    <property type="term" value="F:cysteine desulfurase activity"/>
    <property type="evidence" value="ECO:0007669"/>
    <property type="project" value="UniProtKB-EC"/>
</dbReference>
<dbReference type="Pfam" id="PF00266">
    <property type="entry name" value="Aminotran_5"/>
    <property type="match status" value="1"/>
</dbReference>
<dbReference type="InterPro" id="IPR015422">
    <property type="entry name" value="PyrdxlP-dep_Trfase_small"/>
</dbReference>
<keyword evidence="5" id="KW-0408">Iron</keyword>
<evidence type="ECO:0000259" key="8">
    <source>
        <dbReference type="Pfam" id="PF00266"/>
    </source>
</evidence>
<name>A0A4P8IBX3_9FIRM</name>
<dbReference type="Gene3D" id="1.10.260.50">
    <property type="match status" value="1"/>
</dbReference>
<organism evidence="9 10">
    <name type="scientific">Anaerostipes rhamnosivorans</name>
    <dbReference type="NCBI Taxonomy" id="1229621"/>
    <lineage>
        <taxon>Bacteria</taxon>
        <taxon>Bacillati</taxon>
        <taxon>Bacillota</taxon>
        <taxon>Clostridia</taxon>
        <taxon>Lachnospirales</taxon>
        <taxon>Lachnospiraceae</taxon>
        <taxon>Anaerostipes</taxon>
    </lineage>
</organism>
<evidence type="ECO:0000256" key="7">
    <source>
        <dbReference type="RuleBase" id="RU004504"/>
    </source>
</evidence>
<comment type="cofactor">
    <cofactor evidence="1 7">
        <name>pyridoxal 5'-phosphate</name>
        <dbReference type="ChEBI" id="CHEBI:597326"/>
    </cofactor>
</comment>
<evidence type="ECO:0000256" key="4">
    <source>
        <dbReference type="ARBA" id="ARBA00022898"/>
    </source>
</evidence>
<sequence>MAVYLDNAATTKVFPEVLEAMNEAMEVSYGNPSAKHTKGLEAENIVKEARSVIAGTLKAKEKEIIFTSGGTESNNMAIVGTAMANKRRGRHIITTRIEHASVYEPMFYLENEGFEVTYLNVDEKGIVDLKQLSDSVREDTTLVSIMLVNNEIGAVEPVKEIGSIVKERNPNTVFHVDAIQGYGKIPVIPKNENIDLLSMSGHKIHGPKGVGFLYIKEKTKIQPLILGGGQQKGMRSGTENVPGIAGLSKACEIMAGHLSENAQKIGEVRDYFRDQVAKIPDIKDNSGDAPHVASISFKNIRSEVLLHALEEREIYVSSGSACSSNRPHISGTLTAIGLSPEYRDGTLRFSFSVYNTKEEVDQVITALEELVPMLRKFVRR</sequence>
<dbReference type="InterPro" id="IPR016454">
    <property type="entry name" value="Cysteine_dSase"/>
</dbReference>
<dbReference type="Gene3D" id="3.40.640.10">
    <property type="entry name" value="Type I PLP-dependent aspartate aminotransferase-like (Major domain)"/>
    <property type="match status" value="1"/>
</dbReference>
<keyword evidence="3" id="KW-0479">Metal-binding</keyword>
<keyword evidence="10" id="KW-1185">Reference proteome</keyword>
<gene>
    <name evidence="9" type="ORF">AR1Y2_1512</name>
</gene>
<dbReference type="OrthoDB" id="9808002at2"/>
<evidence type="ECO:0000256" key="5">
    <source>
        <dbReference type="ARBA" id="ARBA00023004"/>
    </source>
</evidence>
<evidence type="ECO:0000256" key="6">
    <source>
        <dbReference type="ARBA" id="ARBA00023014"/>
    </source>
</evidence>
<proteinExistence type="inferred from homology"/>
<evidence type="ECO:0000256" key="3">
    <source>
        <dbReference type="ARBA" id="ARBA00022723"/>
    </source>
</evidence>
<reference evidence="9 10" key="1">
    <citation type="submission" date="2019-05" db="EMBL/GenBank/DDBJ databases">
        <title>Complete genome sequencing of Anaerostipes rhamnosivorans.</title>
        <authorList>
            <person name="Bui T.P.N."/>
            <person name="de Vos W.M."/>
        </authorList>
    </citation>
    <scope>NUCLEOTIDE SEQUENCE [LARGE SCALE GENOMIC DNA]</scope>
    <source>
        <strain evidence="9 10">1y2</strain>
    </source>
</reference>
<accession>A0A4P8IBX3</accession>
<keyword evidence="4" id="KW-0663">Pyridoxal phosphate</keyword>
<keyword evidence="6" id="KW-0411">Iron-sulfur</keyword>
<dbReference type="GO" id="GO:0046872">
    <property type="term" value="F:metal ion binding"/>
    <property type="evidence" value="ECO:0007669"/>
    <property type="project" value="UniProtKB-KW"/>
</dbReference>
<evidence type="ECO:0000313" key="10">
    <source>
        <dbReference type="Proteomes" id="UP000298653"/>
    </source>
</evidence>
<dbReference type="AlphaFoldDB" id="A0A4P8IBX3"/>
<dbReference type="SUPFAM" id="SSF53383">
    <property type="entry name" value="PLP-dependent transferases"/>
    <property type="match status" value="1"/>
</dbReference>
<keyword evidence="9" id="KW-0808">Transferase</keyword>
<dbReference type="InterPro" id="IPR000192">
    <property type="entry name" value="Aminotrans_V_dom"/>
</dbReference>